<evidence type="ECO:0000256" key="3">
    <source>
        <dbReference type="ARBA" id="ARBA00022989"/>
    </source>
</evidence>
<dbReference type="EMBL" id="CP021983">
    <property type="protein sequence ID" value="ASC73626.1"/>
    <property type="molecule type" value="Genomic_DNA"/>
</dbReference>
<feature type="transmembrane region" description="Helical" evidence="5">
    <location>
        <begin position="72"/>
        <end position="97"/>
    </location>
</feature>
<dbReference type="GO" id="GO:0016020">
    <property type="term" value="C:membrane"/>
    <property type="evidence" value="ECO:0007669"/>
    <property type="project" value="UniProtKB-SubCell"/>
</dbReference>
<proteinExistence type="predicted"/>
<reference evidence="7 8" key="1">
    <citation type="journal article" date="2016" name="Biochim. Biophys. Acta">
        <title>Characterization of red-shifted phycobilisomes isolated from the chlorophyll f-containing cyanobacterium Halomicronema hongdechloris.</title>
        <authorList>
            <person name="Li Y."/>
            <person name="Lin Y."/>
            <person name="Garvey C.J."/>
            <person name="Birch D."/>
            <person name="Corkery R.W."/>
            <person name="Loughlin P.C."/>
            <person name="Scheer H."/>
            <person name="Willows R.D."/>
            <person name="Chen M."/>
        </authorList>
    </citation>
    <scope>NUCLEOTIDE SEQUENCE [LARGE SCALE GENOMIC DNA]</scope>
    <source>
        <strain evidence="7 8">C2206</strain>
    </source>
</reference>
<dbReference type="AlphaFoldDB" id="A0A1Z3HTN7"/>
<evidence type="ECO:0000256" key="2">
    <source>
        <dbReference type="ARBA" id="ARBA00022692"/>
    </source>
</evidence>
<dbReference type="PANTHER" id="PTHR38480:SF1">
    <property type="entry name" value="SLR0254 PROTEIN"/>
    <property type="match status" value="1"/>
</dbReference>
<feature type="transmembrane region" description="Helical" evidence="5">
    <location>
        <begin position="29"/>
        <end position="52"/>
    </location>
</feature>
<feature type="domain" description="RDD" evidence="6">
    <location>
        <begin position="21"/>
        <end position="159"/>
    </location>
</feature>
<dbReference type="STRING" id="1641165.XM38_23820"/>
<protein>
    <recommendedName>
        <fullName evidence="6">RDD domain-containing protein</fullName>
    </recommendedName>
</protein>
<sequence>MKLLKSVTITTPESVELEFVLAGIGNRAIALLVDYLLLAIFLLLLQLIYLVLIDQLALMGVFLGTETETLELWLIAIFLVVSFALYVGYFVGFETLWYGRSPGKRLVNIRVIRDDAQPARLFQATLRSLLRPVDDVLFLGYFLIMFGAREKRLGDWLAGTLVVQTDLPTTPPGIPFTDKLRSIAAALMQQGDLARLDPDDFALLREFLQRRQGLVTSARNQLSMELARSLRQRICLETLPQEMTAETFLEALYWAYQRQYGRGRNHRSSW</sequence>
<evidence type="ECO:0000256" key="1">
    <source>
        <dbReference type="ARBA" id="ARBA00004141"/>
    </source>
</evidence>
<dbReference type="Pfam" id="PF06271">
    <property type="entry name" value="RDD"/>
    <property type="match status" value="1"/>
</dbReference>
<dbReference type="PANTHER" id="PTHR38480">
    <property type="entry name" value="SLR0254 PROTEIN"/>
    <property type="match status" value="1"/>
</dbReference>
<keyword evidence="2 5" id="KW-0812">Transmembrane</keyword>
<accession>A0A1Z3HTN7</accession>
<keyword evidence="3 5" id="KW-1133">Transmembrane helix</keyword>
<evidence type="ECO:0000256" key="4">
    <source>
        <dbReference type="ARBA" id="ARBA00023136"/>
    </source>
</evidence>
<evidence type="ECO:0000313" key="8">
    <source>
        <dbReference type="Proteomes" id="UP000191901"/>
    </source>
</evidence>
<keyword evidence="4 5" id="KW-0472">Membrane</keyword>
<name>A0A1Z3HTN7_9CYAN</name>
<dbReference type="OrthoDB" id="9787732at2"/>
<evidence type="ECO:0000256" key="5">
    <source>
        <dbReference type="SAM" id="Phobius"/>
    </source>
</evidence>
<dbReference type="Proteomes" id="UP000191901">
    <property type="component" value="Chromosome"/>
</dbReference>
<dbReference type="KEGG" id="hhg:XM38_045970"/>
<gene>
    <name evidence="7" type="ORF">XM38_045970</name>
</gene>
<dbReference type="RefSeq" id="WP_080813363.1">
    <property type="nucleotide sequence ID" value="NZ_CP021983.2"/>
</dbReference>
<comment type="subcellular location">
    <subcellularLocation>
        <location evidence="1">Membrane</location>
        <topology evidence="1">Multi-pass membrane protein</topology>
    </subcellularLocation>
</comment>
<evidence type="ECO:0000259" key="6">
    <source>
        <dbReference type="Pfam" id="PF06271"/>
    </source>
</evidence>
<organism evidence="7 8">
    <name type="scientific">Halomicronema hongdechloris C2206</name>
    <dbReference type="NCBI Taxonomy" id="1641165"/>
    <lineage>
        <taxon>Bacteria</taxon>
        <taxon>Bacillati</taxon>
        <taxon>Cyanobacteriota</taxon>
        <taxon>Cyanophyceae</taxon>
        <taxon>Nodosilineales</taxon>
        <taxon>Nodosilineaceae</taxon>
        <taxon>Halomicronema</taxon>
    </lineage>
</organism>
<evidence type="ECO:0000313" key="7">
    <source>
        <dbReference type="EMBL" id="ASC73626.1"/>
    </source>
</evidence>
<keyword evidence="8" id="KW-1185">Reference proteome</keyword>
<dbReference type="InterPro" id="IPR010432">
    <property type="entry name" value="RDD"/>
</dbReference>